<feature type="compositionally biased region" description="Basic and acidic residues" evidence="8">
    <location>
        <begin position="613"/>
        <end position="627"/>
    </location>
</feature>
<gene>
    <name evidence="9" type="ORF">K470DRAFT_256829</name>
</gene>
<keyword evidence="6" id="KW-0496">Mitochondrion</keyword>
<evidence type="ECO:0000256" key="7">
    <source>
        <dbReference type="ARBA" id="ARBA00045681"/>
    </source>
</evidence>
<dbReference type="OrthoDB" id="421327at2759"/>
<keyword evidence="3" id="KW-0809">Transit peptide</keyword>
<comment type="subcellular location">
    <subcellularLocation>
        <location evidence="1">Mitochondrion</location>
    </subcellularLocation>
</comment>
<dbReference type="GO" id="GO:0005763">
    <property type="term" value="C:mitochondrial small ribosomal subunit"/>
    <property type="evidence" value="ECO:0007669"/>
    <property type="project" value="TreeGrafter"/>
</dbReference>
<dbReference type="InterPro" id="IPR052571">
    <property type="entry name" value="Mt_RNA_Methyltransferase"/>
</dbReference>
<evidence type="ECO:0008006" key="11">
    <source>
        <dbReference type="Google" id="ProtNLM"/>
    </source>
</evidence>
<dbReference type="Proteomes" id="UP000799421">
    <property type="component" value="Unassembled WGS sequence"/>
</dbReference>
<dbReference type="PANTHER" id="PTHR13184:SF5">
    <property type="entry name" value="METHYLTRANSFERASE-LIKE PROTEIN 17, MITOCHONDRIAL"/>
    <property type="match status" value="1"/>
</dbReference>
<keyword evidence="2" id="KW-0479">Metal-binding</keyword>
<protein>
    <recommendedName>
        <fullName evidence="11">Rsm22-domain-containing protein</fullName>
    </recommendedName>
</protein>
<evidence type="ECO:0000313" key="10">
    <source>
        <dbReference type="Proteomes" id="UP000799421"/>
    </source>
</evidence>
<comment type="function">
    <text evidence="7">Mitochondrial ribosome (mitoribosome) assembly factor. Binds at the interface of the head and body domains of the mitochondrial small ribosomal subunit (mt-SSU), occluding the mRNA channel and preventing compaction of the head domain towards the body. Probable inactive methyltransferase: retains the characteristic folding and ability to bind S-adenosyl-L-methionine, but it probably lost its methyltransferase activity.</text>
</comment>
<dbReference type="GO" id="GO:0046872">
    <property type="term" value="F:metal ion binding"/>
    <property type="evidence" value="ECO:0007669"/>
    <property type="project" value="UniProtKB-KW"/>
</dbReference>
<reference evidence="9" key="1">
    <citation type="journal article" date="2020" name="Stud. Mycol.">
        <title>101 Dothideomycetes genomes: a test case for predicting lifestyles and emergence of pathogens.</title>
        <authorList>
            <person name="Haridas S."/>
            <person name="Albert R."/>
            <person name="Binder M."/>
            <person name="Bloem J."/>
            <person name="Labutti K."/>
            <person name="Salamov A."/>
            <person name="Andreopoulos B."/>
            <person name="Baker S."/>
            <person name="Barry K."/>
            <person name="Bills G."/>
            <person name="Bluhm B."/>
            <person name="Cannon C."/>
            <person name="Castanera R."/>
            <person name="Culley D."/>
            <person name="Daum C."/>
            <person name="Ezra D."/>
            <person name="Gonzalez J."/>
            <person name="Henrissat B."/>
            <person name="Kuo A."/>
            <person name="Liang C."/>
            <person name="Lipzen A."/>
            <person name="Lutzoni F."/>
            <person name="Magnuson J."/>
            <person name="Mondo S."/>
            <person name="Nolan M."/>
            <person name="Ohm R."/>
            <person name="Pangilinan J."/>
            <person name="Park H.-J."/>
            <person name="Ramirez L."/>
            <person name="Alfaro M."/>
            <person name="Sun H."/>
            <person name="Tritt A."/>
            <person name="Yoshinaga Y."/>
            <person name="Zwiers L.-H."/>
            <person name="Turgeon B."/>
            <person name="Goodwin S."/>
            <person name="Spatafora J."/>
            <person name="Crous P."/>
            <person name="Grigoriev I."/>
        </authorList>
    </citation>
    <scope>NUCLEOTIDE SEQUENCE</scope>
    <source>
        <strain evidence="9">CBS 480.64</strain>
    </source>
</reference>
<evidence type="ECO:0000256" key="6">
    <source>
        <dbReference type="ARBA" id="ARBA00023128"/>
    </source>
</evidence>
<dbReference type="GO" id="GO:0003735">
    <property type="term" value="F:structural constituent of ribosome"/>
    <property type="evidence" value="ECO:0007669"/>
    <property type="project" value="TreeGrafter"/>
</dbReference>
<evidence type="ECO:0000313" key="9">
    <source>
        <dbReference type="EMBL" id="KAF2861442.1"/>
    </source>
</evidence>
<dbReference type="InterPro" id="IPR015324">
    <property type="entry name" value="Ribosomal_Rsm22-like"/>
</dbReference>
<evidence type="ECO:0000256" key="1">
    <source>
        <dbReference type="ARBA" id="ARBA00004173"/>
    </source>
</evidence>
<dbReference type="GO" id="GO:0008168">
    <property type="term" value="F:methyltransferase activity"/>
    <property type="evidence" value="ECO:0007669"/>
    <property type="project" value="InterPro"/>
</dbReference>
<dbReference type="EMBL" id="MU005972">
    <property type="protein sequence ID" value="KAF2861442.1"/>
    <property type="molecule type" value="Genomic_DNA"/>
</dbReference>
<dbReference type="AlphaFoldDB" id="A0A6A7C2D7"/>
<dbReference type="GO" id="GO:0006412">
    <property type="term" value="P:translation"/>
    <property type="evidence" value="ECO:0007669"/>
    <property type="project" value="InterPro"/>
</dbReference>
<sequence length="639" mass="70770">MANAIGTNLPSSQLRRIRATTFARTFACQHKPLRAFGASVSPRKAESISKSVASKPQCTRKYTTENVIKDAEKDWGERVEVVFSSEIDENLARALREAQSSDLTDEKIIAQTREEEQERSKKTLRAAWKKLHRLGTDSQIALPRDSFQSPSEELLSRTAPAHIRDAAHRALGGTGLPYSASTPVIGRTMQQKPIPLTATQSHMSPIEGDIFLATIMPPVYASVLTALADTRRRLGSSWGEGLVAKALAGKLRILDAGGGGTGVFAVREILRAEWERMRDNGSAMSAGAHPMGHATVVAGSKALRSRASHLLENTAFIPHLPLNTTNSPIKSQFDIIVAPHTLWPLEAEYLRKRHVINLWSLLNPQGGLLVLLEKGVNRGFECVAGARDELLEKRISSDATNEDVNAKPAVKPEDKLGSPTKWNEPGMIVGPCTNHASCPMYSHKGLVKGRKDICHFQARYTRPNYLQRVLNASAKNWEDVKFSYLAAMRGLDLRQSTAKGQAAAVEQGPKATDRAFAGFEGQPSLPHSLNLPRAIRPPLIKMRHAIIDLCTPSGTFERWIVPKSQRWAYRAARKAEWGQLWAYGAQTRTPGRIQVVNKHVRRREQAENQENQRTGKEARDVQPRDLFDVDETGYLVRDS</sequence>
<dbReference type="Pfam" id="PF09243">
    <property type="entry name" value="Rsm22"/>
    <property type="match status" value="1"/>
</dbReference>
<feature type="region of interest" description="Disordered" evidence="8">
    <location>
        <begin position="401"/>
        <end position="422"/>
    </location>
</feature>
<dbReference type="GO" id="GO:0051536">
    <property type="term" value="F:iron-sulfur cluster binding"/>
    <property type="evidence" value="ECO:0007669"/>
    <property type="project" value="UniProtKB-KW"/>
</dbReference>
<evidence type="ECO:0000256" key="2">
    <source>
        <dbReference type="ARBA" id="ARBA00022723"/>
    </source>
</evidence>
<keyword evidence="5" id="KW-0411">Iron-sulfur</keyword>
<keyword evidence="10" id="KW-1185">Reference proteome</keyword>
<name>A0A6A7C2D7_9PEZI</name>
<feature type="region of interest" description="Disordered" evidence="8">
    <location>
        <begin position="601"/>
        <end position="632"/>
    </location>
</feature>
<evidence type="ECO:0000256" key="5">
    <source>
        <dbReference type="ARBA" id="ARBA00023014"/>
    </source>
</evidence>
<evidence type="ECO:0000256" key="3">
    <source>
        <dbReference type="ARBA" id="ARBA00022946"/>
    </source>
</evidence>
<evidence type="ECO:0000256" key="4">
    <source>
        <dbReference type="ARBA" id="ARBA00023004"/>
    </source>
</evidence>
<evidence type="ECO:0000256" key="8">
    <source>
        <dbReference type="SAM" id="MobiDB-lite"/>
    </source>
</evidence>
<proteinExistence type="predicted"/>
<organism evidence="9 10">
    <name type="scientific">Piedraia hortae CBS 480.64</name>
    <dbReference type="NCBI Taxonomy" id="1314780"/>
    <lineage>
        <taxon>Eukaryota</taxon>
        <taxon>Fungi</taxon>
        <taxon>Dikarya</taxon>
        <taxon>Ascomycota</taxon>
        <taxon>Pezizomycotina</taxon>
        <taxon>Dothideomycetes</taxon>
        <taxon>Dothideomycetidae</taxon>
        <taxon>Capnodiales</taxon>
        <taxon>Piedraiaceae</taxon>
        <taxon>Piedraia</taxon>
    </lineage>
</organism>
<keyword evidence="4" id="KW-0408">Iron</keyword>
<accession>A0A6A7C2D7</accession>
<dbReference type="PANTHER" id="PTHR13184">
    <property type="entry name" value="37S RIBOSOMAL PROTEIN S22"/>
    <property type="match status" value="1"/>
</dbReference>